<keyword evidence="2" id="KW-1185">Reference proteome</keyword>
<gene>
    <name evidence="1" type="ORF">Clacol_004604</name>
</gene>
<reference evidence="1" key="1">
    <citation type="submission" date="2021-10" db="EMBL/GenBank/DDBJ databases">
        <title>De novo Genome Assembly of Clathrus columnatus (Basidiomycota, Fungi) Using Illumina and Nanopore Sequence Data.</title>
        <authorList>
            <person name="Ogiso-Tanaka E."/>
            <person name="Itagaki H."/>
            <person name="Hosoya T."/>
            <person name="Hosaka K."/>
        </authorList>
    </citation>
    <scope>NUCLEOTIDE SEQUENCE</scope>
    <source>
        <strain evidence="1">MO-923</strain>
    </source>
</reference>
<evidence type="ECO:0000313" key="2">
    <source>
        <dbReference type="Proteomes" id="UP001050691"/>
    </source>
</evidence>
<accession>A0AAV5ACK7</accession>
<evidence type="ECO:0000313" key="1">
    <source>
        <dbReference type="EMBL" id="GJJ10378.1"/>
    </source>
</evidence>
<dbReference type="Gene3D" id="2.40.70.10">
    <property type="entry name" value="Acid Proteases"/>
    <property type="match status" value="1"/>
</dbReference>
<dbReference type="SUPFAM" id="SSF50630">
    <property type="entry name" value="Acid proteases"/>
    <property type="match status" value="1"/>
</dbReference>
<comment type="caution">
    <text evidence="1">The sequence shown here is derived from an EMBL/GenBank/DDBJ whole genome shotgun (WGS) entry which is preliminary data.</text>
</comment>
<dbReference type="EMBL" id="BPWL01000005">
    <property type="protein sequence ID" value="GJJ10378.1"/>
    <property type="molecule type" value="Genomic_DNA"/>
</dbReference>
<organism evidence="1 2">
    <name type="scientific">Clathrus columnatus</name>
    <dbReference type="NCBI Taxonomy" id="1419009"/>
    <lineage>
        <taxon>Eukaryota</taxon>
        <taxon>Fungi</taxon>
        <taxon>Dikarya</taxon>
        <taxon>Basidiomycota</taxon>
        <taxon>Agaricomycotina</taxon>
        <taxon>Agaricomycetes</taxon>
        <taxon>Phallomycetidae</taxon>
        <taxon>Phallales</taxon>
        <taxon>Clathraceae</taxon>
        <taxon>Clathrus</taxon>
    </lineage>
</organism>
<sequence>MTEKASIFYMKYVALKPQKWQLCTILQAVFDYCFPPDYKLQLHHQLMQSFQGSKPFRDFARDTKMLAKHFPDMSKHQIIQIIWDGAQQYICLEWVKAGCSLESTSLSNLIKRAVRYESAELLRKKEGDIYFDKVGRKQICFTVIDYSDDYLCTDWTDPSISHLIKRSDIEEGWTVPDILERTKLIAEDLEQYAQCQAADAEIYAGAAGVKSKKKKSLHIEEEKLENVQQTAMKVKDFTQKLAKPIIVEVFINGSPAQALFDSGSLADFISTTLANQLHLQRDILQKPLTLQIAVQGSQLKINCSVAVNFLYQNIKSIQHFDIVNLDTYDIILGTPFIFQHSVLLGLNPSCVLIESEDPLPLEGESITTIQSAAMEILESELDRLRYELKQEAADLYISVDDTTLPPLQAVNHTIPLIDKHKVYSWYLSRSDTLGL</sequence>
<dbReference type="CDD" id="cd00303">
    <property type="entry name" value="retropepsin_like"/>
    <property type="match status" value="1"/>
</dbReference>
<dbReference type="Proteomes" id="UP001050691">
    <property type="component" value="Unassembled WGS sequence"/>
</dbReference>
<dbReference type="AlphaFoldDB" id="A0AAV5ACK7"/>
<dbReference type="InterPro" id="IPR021109">
    <property type="entry name" value="Peptidase_aspartic_dom_sf"/>
</dbReference>
<protein>
    <submittedName>
        <fullName evidence="1">Uncharacterized protein</fullName>
    </submittedName>
</protein>
<dbReference type="Pfam" id="PF08284">
    <property type="entry name" value="RVP_2"/>
    <property type="match status" value="1"/>
</dbReference>
<proteinExistence type="predicted"/>
<name>A0AAV5ACK7_9AGAM</name>